<keyword evidence="3 7" id="KW-0812">Transmembrane</keyword>
<comment type="subcellular location">
    <subcellularLocation>
        <location evidence="1">Cell membrane</location>
        <topology evidence="1">Multi-pass membrane protein</topology>
    </subcellularLocation>
</comment>
<protein>
    <recommendedName>
        <fullName evidence="8">Phosphatidic acid phosphatase type 2/haloperoxidase domain-containing protein</fullName>
    </recommendedName>
</protein>
<keyword evidence="5 7" id="KW-1133">Transmembrane helix</keyword>
<dbReference type="SMART" id="SM00014">
    <property type="entry name" value="acidPPc"/>
    <property type="match status" value="1"/>
</dbReference>
<evidence type="ECO:0000256" key="5">
    <source>
        <dbReference type="ARBA" id="ARBA00022989"/>
    </source>
</evidence>
<keyword evidence="6 7" id="KW-0472">Membrane</keyword>
<dbReference type="STRING" id="1802399.A3E39_04020"/>
<feature type="domain" description="Phosphatidic acid phosphatase type 2/haloperoxidase" evidence="8">
    <location>
        <begin position="50"/>
        <end position="160"/>
    </location>
</feature>
<evidence type="ECO:0000313" key="10">
    <source>
        <dbReference type="Proteomes" id="UP000176603"/>
    </source>
</evidence>
<comment type="caution">
    <text evidence="9">The sequence shown here is derived from an EMBL/GenBank/DDBJ whole genome shotgun (WGS) entry which is preliminary data.</text>
</comment>
<dbReference type="Proteomes" id="UP000176603">
    <property type="component" value="Unassembled WGS sequence"/>
</dbReference>
<evidence type="ECO:0000256" key="6">
    <source>
        <dbReference type="ARBA" id="ARBA00023136"/>
    </source>
</evidence>
<dbReference type="GO" id="GO:0005886">
    <property type="term" value="C:plasma membrane"/>
    <property type="evidence" value="ECO:0007669"/>
    <property type="project" value="UniProtKB-SubCell"/>
</dbReference>
<dbReference type="AlphaFoldDB" id="A0A1F7UM75"/>
<feature type="transmembrane region" description="Helical" evidence="7">
    <location>
        <begin position="145"/>
        <end position="163"/>
    </location>
</feature>
<keyword evidence="4" id="KW-0378">Hydrolase</keyword>
<dbReference type="GO" id="GO:0016787">
    <property type="term" value="F:hydrolase activity"/>
    <property type="evidence" value="ECO:0007669"/>
    <property type="project" value="UniProtKB-KW"/>
</dbReference>
<evidence type="ECO:0000256" key="4">
    <source>
        <dbReference type="ARBA" id="ARBA00022801"/>
    </source>
</evidence>
<dbReference type="PANTHER" id="PTHR14969">
    <property type="entry name" value="SPHINGOSINE-1-PHOSPHATE PHOSPHOHYDROLASE"/>
    <property type="match status" value="1"/>
</dbReference>
<dbReference type="InterPro" id="IPR000326">
    <property type="entry name" value="PAP2/HPO"/>
</dbReference>
<organism evidence="9 10">
    <name type="scientific">Candidatus Uhrbacteria bacterium RIFCSPHIGHO2_12_FULL_60_25</name>
    <dbReference type="NCBI Taxonomy" id="1802399"/>
    <lineage>
        <taxon>Bacteria</taxon>
        <taxon>Candidatus Uhriibacteriota</taxon>
    </lineage>
</organism>
<dbReference type="Pfam" id="PF01569">
    <property type="entry name" value="PAP2"/>
    <property type="match status" value="1"/>
</dbReference>
<evidence type="ECO:0000256" key="2">
    <source>
        <dbReference type="ARBA" id="ARBA00022475"/>
    </source>
</evidence>
<dbReference type="PANTHER" id="PTHR14969:SF62">
    <property type="entry name" value="DECAPRENYLPHOSPHORYL-5-PHOSPHORIBOSE PHOSPHATASE RV3807C-RELATED"/>
    <property type="match status" value="1"/>
</dbReference>
<feature type="transmembrane region" description="Helical" evidence="7">
    <location>
        <begin position="121"/>
        <end position="139"/>
    </location>
</feature>
<dbReference type="EMBL" id="MGEH01000011">
    <property type="protein sequence ID" value="OGL79359.1"/>
    <property type="molecule type" value="Genomic_DNA"/>
</dbReference>
<dbReference type="Gene3D" id="1.20.144.10">
    <property type="entry name" value="Phosphatidic acid phosphatase type 2/haloperoxidase"/>
    <property type="match status" value="1"/>
</dbReference>
<feature type="transmembrane region" description="Helical" evidence="7">
    <location>
        <begin position="51"/>
        <end position="72"/>
    </location>
</feature>
<evidence type="ECO:0000256" key="1">
    <source>
        <dbReference type="ARBA" id="ARBA00004651"/>
    </source>
</evidence>
<dbReference type="SUPFAM" id="SSF48317">
    <property type="entry name" value="Acid phosphatase/Vanadium-dependent haloperoxidase"/>
    <property type="match status" value="1"/>
</dbReference>
<evidence type="ECO:0000313" key="9">
    <source>
        <dbReference type="EMBL" id="OGL79359.1"/>
    </source>
</evidence>
<feature type="transmembrane region" description="Helical" evidence="7">
    <location>
        <begin position="20"/>
        <end position="39"/>
    </location>
</feature>
<sequence>MNESSIILALQKMLASPVGVAIAVFWARWLIYLYIPLALLARKTKKLHHAVYEASWAAALAFSMSTLLAGFIGRVRPYLAVQGVVALVPPNIQAGSFPSSHTAIAFGVAAALAFADTRVGVAAFVMALFVALGRVAAGMHYPTDVIGGAAVGLISFAIVRAIHRGLARV</sequence>
<gene>
    <name evidence="9" type="ORF">A3E39_04020</name>
</gene>
<feature type="transmembrane region" description="Helical" evidence="7">
    <location>
        <begin position="92"/>
        <end position="114"/>
    </location>
</feature>
<keyword evidence="2" id="KW-1003">Cell membrane</keyword>
<proteinExistence type="predicted"/>
<dbReference type="InterPro" id="IPR036938">
    <property type="entry name" value="PAP2/HPO_sf"/>
</dbReference>
<reference evidence="9 10" key="1">
    <citation type="journal article" date="2016" name="Nat. Commun.">
        <title>Thousands of microbial genomes shed light on interconnected biogeochemical processes in an aquifer system.</title>
        <authorList>
            <person name="Anantharaman K."/>
            <person name="Brown C.T."/>
            <person name="Hug L.A."/>
            <person name="Sharon I."/>
            <person name="Castelle C.J."/>
            <person name="Probst A.J."/>
            <person name="Thomas B.C."/>
            <person name="Singh A."/>
            <person name="Wilkins M.J."/>
            <person name="Karaoz U."/>
            <person name="Brodie E.L."/>
            <person name="Williams K.H."/>
            <person name="Hubbard S.S."/>
            <person name="Banfield J.F."/>
        </authorList>
    </citation>
    <scope>NUCLEOTIDE SEQUENCE [LARGE SCALE GENOMIC DNA]</scope>
</reference>
<evidence type="ECO:0000256" key="7">
    <source>
        <dbReference type="SAM" id="Phobius"/>
    </source>
</evidence>
<accession>A0A1F7UM75</accession>
<name>A0A1F7UM75_9BACT</name>
<evidence type="ECO:0000256" key="3">
    <source>
        <dbReference type="ARBA" id="ARBA00022692"/>
    </source>
</evidence>
<evidence type="ECO:0000259" key="8">
    <source>
        <dbReference type="SMART" id="SM00014"/>
    </source>
</evidence>